<gene>
    <name evidence="3" type="ORF">CLF_105674</name>
</gene>
<sequence>MFPQSDADLLQKCLHPRYLGGVCARVIVYLAACNLNVLGERQLLNDKNKTDPGNLGKSLAPVYQSVNTLILTYALFEQGLANRFFTVDPENTRRGHGPSSRTDRFARPASHLAADSVRPSSAASLNTSKSVFKPRKPVYLATFNVRSLKQAGQQVALARTLDSLSIDVCCLSETRTQDANTVIELTAPSLSSRFRLRTSGDAEAAAAGCAGVGIVLSGRAEASLLDWIPVDSRLCAVRLATSVRESRGNWRKPRGGQRMTWQKGVKEITKSLGVVGVVRLPGWGPRDPACAWLETLQEMAANRSSPVAMVTAVEQNMVGILRRFHLHSMDAAFNEFNSQNPLTHLRKFNPHPFLFKTHTELESTEQVKRFSAPSSTLPINDSKLVRQTRRHSRLSHGYEHPSRSPLHHVEQDSRISTVYSPDRHRSSSMGSNLSNPGALQRSLDEAPPTLYTPTPTYGKRSATGHHGTPSLLDHPPTLSNPRTPASGNPPVTNWEHSKIEPILSTTASLLEGRTPLSRIAPISHMSSDRIRTSSGNSHGETLSDATESTTSMPNVSAGAQTLIEHNSYPAPPHNTGCQLRPRSGTKMTTTSSSSVASKLLLRSKRRALPSSVELSARHLSPKTTSKPLKRRRSFDQLTEPSIHGSPDPTGEHTHRERRPTQFLQIPPSSPTSSIRVQRQGPIYLRTANPYYLPDFSILCTSSGTHEQILYGERLVEEDEGNLDDEHQSVTSLIEVPSWRINPLSAVVRSLEDSRTRHRQNTNDSAVDPHDVDESNSDPIVKTLRTGVIRSSGVVERRFPERLCPPEVRLSGSSVRTSGSSVAPSPSSEISDLEDTSDAAYQVRHARLELEEIRRERRCRQRTFEQELKQRIEQRDRESWRKRQPGRLDPLAKLNPEDRMPSHLNLAFNQIQHFRVCDTIPVVAFGACIPASSFSNDSGLVCGYTVLLVSLPNHPEFTLFSGFNSLTVSGMQARQRQFVIWLCILVRYYRSAQEREWKAGRLVAQHCE</sequence>
<protein>
    <recommendedName>
        <fullName evidence="2">PEHE domain-containing protein</fullName>
    </recommendedName>
</protein>
<feature type="compositionally biased region" description="Polar residues" evidence="1">
    <location>
        <begin position="477"/>
        <end position="491"/>
    </location>
</feature>
<dbReference type="Gene3D" id="6.10.250.2000">
    <property type="match status" value="1"/>
</dbReference>
<evidence type="ECO:0000256" key="1">
    <source>
        <dbReference type="SAM" id="MobiDB-lite"/>
    </source>
</evidence>
<keyword evidence="4" id="KW-1185">Reference proteome</keyword>
<organism evidence="3 4">
    <name type="scientific">Clonorchis sinensis</name>
    <name type="common">Chinese liver fluke</name>
    <dbReference type="NCBI Taxonomy" id="79923"/>
    <lineage>
        <taxon>Eukaryota</taxon>
        <taxon>Metazoa</taxon>
        <taxon>Spiralia</taxon>
        <taxon>Lophotrochozoa</taxon>
        <taxon>Platyhelminthes</taxon>
        <taxon>Trematoda</taxon>
        <taxon>Digenea</taxon>
        <taxon>Opisthorchiida</taxon>
        <taxon>Opisthorchiata</taxon>
        <taxon>Opisthorchiidae</taxon>
        <taxon>Clonorchis</taxon>
    </lineage>
</organism>
<feature type="compositionally biased region" description="Low complexity" evidence="1">
    <location>
        <begin position="447"/>
        <end position="457"/>
    </location>
</feature>
<dbReference type="EMBL" id="DF143121">
    <property type="protein sequence ID" value="GAA51171.1"/>
    <property type="molecule type" value="Genomic_DNA"/>
</dbReference>
<dbReference type="Gene3D" id="3.60.10.10">
    <property type="entry name" value="Endonuclease/exonuclease/phosphatase"/>
    <property type="match status" value="1"/>
</dbReference>
<accession>G7YDY7</accession>
<dbReference type="Pfam" id="PF15275">
    <property type="entry name" value="PEHE"/>
    <property type="match status" value="1"/>
</dbReference>
<feature type="compositionally biased region" description="Basic and acidic residues" evidence="1">
    <location>
        <begin position="396"/>
        <end position="413"/>
    </location>
</feature>
<feature type="compositionally biased region" description="Basic and acidic residues" evidence="1">
    <location>
        <begin position="871"/>
        <end position="880"/>
    </location>
</feature>
<feature type="region of interest" description="Disordered" evidence="1">
    <location>
        <begin position="526"/>
        <end position="553"/>
    </location>
</feature>
<feature type="region of interest" description="Disordered" evidence="1">
    <location>
        <begin position="871"/>
        <end position="894"/>
    </location>
</feature>
<feature type="region of interest" description="Disordered" evidence="1">
    <location>
        <begin position="368"/>
        <end position="494"/>
    </location>
</feature>
<feature type="compositionally biased region" description="Low complexity" evidence="1">
    <location>
        <begin position="810"/>
        <end position="829"/>
    </location>
</feature>
<reference evidence="3" key="1">
    <citation type="journal article" date="2011" name="Genome Biol.">
        <title>The draft genome of the carcinogenic human liver fluke Clonorchis sinensis.</title>
        <authorList>
            <person name="Wang X."/>
            <person name="Chen W."/>
            <person name="Huang Y."/>
            <person name="Sun J."/>
            <person name="Men J."/>
            <person name="Liu H."/>
            <person name="Luo F."/>
            <person name="Guo L."/>
            <person name="Lv X."/>
            <person name="Deng C."/>
            <person name="Zhou C."/>
            <person name="Fan Y."/>
            <person name="Li X."/>
            <person name="Huang L."/>
            <person name="Hu Y."/>
            <person name="Liang C."/>
            <person name="Hu X."/>
            <person name="Xu J."/>
            <person name="Yu X."/>
        </authorList>
    </citation>
    <scope>NUCLEOTIDE SEQUENCE [LARGE SCALE GENOMIC DNA]</scope>
    <source>
        <strain evidence="3">Henan</strain>
    </source>
</reference>
<reference key="2">
    <citation type="submission" date="2011-10" db="EMBL/GenBank/DDBJ databases">
        <title>The genome and transcriptome sequence of Clonorchis sinensis provide insights into the carcinogenic liver fluke.</title>
        <authorList>
            <person name="Wang X."/>
            <person name="Huang Y."/>
            <person name="Chen W."/>
            <person name="Liu H."/>
            <person name="Guo L."/>
            <person name="Chen Y."/>
            <person name="Luo F."/>
            <person name="Zhou W."/>
            <person name="Sun J."/>
            <person name="Mao Q."/>
            <person name="Liang P."/>
            <person name="Zhou C."/>
            <person name="Tian Y."/>
            <person name="Men J."/>
            <person name="Lv X."/>
            <person name="Huang L."/>
            <person name="Zhou J."/>
            <person name="Hu Y."/>
            <person name="Li R."/>
            <person name="Zhang F."/>
            <person name="Lei H."/>
            <person name="Li X."/>
            <person name="Hu X."/>
            <person name="Liang C."/>
            <person name="Xu J."/>
            <person name="Wu Z."/>
            <person name="Yu X."/>
        </authorList>
    </citation>
    <scope>NUCLEOTIDE SEQUENCE</scope>
    <source>
        <strain>Henan</strain>
    </source>
</reference>
<evidence type="ECO:0000259" key="2">
    <source>
        <dbReference type="SMART" id="SM01300"/>
    </source>
</evidence>
<dbReference type="SMART" id="SM01300">
    <property type="entry name" value="PEHE"/>
    <property type="match status" value="1"/>
</dbReference>
<dbReference type="InterPro" id="IPR036691">
    <property type="entry name" value="Endo/exonu/phosph_ase_sf"/>
</dbReference>
<name>G7YDY7_CLOSI</name>
<feature type="compositionally biased region" description="Polar residues" evidence="1">
    <location>
        <begin position="427"/>
        <end position="437"/>
    </location>
</feature>
<evidence type="ECO:0000313" key="4">
    <source>
        <dbReference type="Proteomes" id="UP000008909"/>
    </source>
</evidence>
<dbReference type="Proteomes" id="UP000008909">
    <property type="component" value="Unassembled WGS sequence"/>
</dbReference>
<dbReference type="GO" id="GO:1902562">
    <property type="term" value="C:H4 histone acetyltransferase complex"/>
    <property type="evidence" value="ECO:0007669"/>
    <property type="project" value="UniProtKB-ARBA"/>
</dbReference>
<dbReference type="SUPFAM" id="SSF56219">
    <property type="entry name" value="DNase I-like"/>
    <property type="match status" value="1"/>
</dbReference>
<feature type="domain" description="PEHE" evidence="2">
    <location>
        <begin position="733"/>
        <end position="937"/>
    </location>
</feature>
<feature type="region of interest" description="Disordered" evidence="1">
    <location>
        <begin position="565"/>
        <end position="676"/>
    </location>
</feature>
<proteinExistence type="predicted"/>
<feature type="region of interest" description="Disordered" evidence="1">
    <location>
        <begin position="807"/>
        <end position="836"/>
    </location>
</feature>
<feature type="region of interest" description="Disordered" evidence="1">
    <location>
        <begin position="750"/>
        <end position="777"/>
    </location>
</feature>
<dbReference type="InterPro" id="IPR029332">
    <property type="entry name" value="PEHE_dom"/>
</dbReference>
<evidence type="ECO:0000313" key="3">
    <source>
        <dbReference type="EMBL" id="GAA51171.1"/>
    </source>
</evidence>
<dbReference type="AlphaFoldDB" id="G7YDY7"/>
<feature type="compositionally biased region" description="Low complexity" evidence="1">
    <location>
        <begin position="582"/>
        <end position="600"/>
    </location>
</feature>
<feature type="compositionally biased region" description="Polar residues" evidence="1">
    <location>
        <begin position="532"/>
        <end position="553"/>
    </location>
</feature>